<dbReference type="SUPFAM" id="SSF51905">
    <property type="entry name" value="FAD/NAD(P)-binding domain"/>
    <property type="match status" value="1"/>
</dbReference>
<sequence>MTPNIPDSPHKRLVIVGAGFAGLTLARQLAKRDDLQIVLLNKDNYHQFQPLFYQVAMAGLEPSSISFPLRKAFQSRKNVHIRVTDVKRVIPSRQVVVTDLGEIHYDYLAIATGADTNYFGMKEIEARALPMKSVSEALALRNRILQNFEDALTINSDEERTALLNVVVVGGGPTGVELAGTLAEMKKFILPKDYPELNFENMQVYLLEGMDQLLAAMSDESSEKSRRYLEDLGVKVMTGQVVTEFDGTCIKTKQGLKIRTHNLVWAAGVKASPLEGINPEVLGRGGRIKVDRYNRVEGYDTIFALGDVAMMVEEKYPNGHPQLAQPAMQQAKLLSKNIKRVLDGKKPEPFTYKDLGSMATVGRNRAVVDLPFLKFQGFLAWLTWMFVHLISIVGVKNRLLIFINWVWNYMTYDQSLRLIIKAKPPRIPKEPVPEEKVEAPAVVH</sequence>
<keyword evidence="5" id="KW-0809">Transit peptide</keyword>
<keyword evidence="3" id="KW-0285">Flavoprotein</keyword>
<keyword evidence="9" id="KW-0472">Membrane</keyword>
<dbReference type="InterPro" id="IPR023753">
    <property type="entry name" value="FAD/NAD-binding_dom"/>
</dbReference>
<dbReference type="PANTHER" id="PTHR43706:SF47">
    <property type="entry name" value="EXTERNAL NADH-UBIQUINONE OXIDOREDUCTASE 1, MITOCHONDRIAL-RELATED"/>
    <property type="match status" value="1"/>
</dbReference>
<evidence type="ECO:0000256" key="7">
    <source>
        <dbReference type="ARBA" id="ARBA00023027"/>
    </source>
</evidence>
<keyword evidence="4" id="KW-0274">FAD</keyword>
<dbReference type="Pfam" id="PF07992">
    <property type="entry name" value="Pyr_redox_2"/>
    <property type="match status" value="1"/>
</dbReference>
<evidence type="ECO:0000256" key="4">
    <source>
        <dbReference type="ARBA" id="ARBA00022827"/>
    </source>
</evidence>
<keyword evidence="9" id="KW-1133">Transmembrane helix</keyword>
<feature type="transmembrane region" description="Helical" evidence="9">
    <location>
        <begin position="378"/>
        <end position="395"/>
    </location>
</feature>
<dbReference type="Proteomes" id="UP000557307">
    <property type="component" value="Unassembled WGS sequence"/>
</dbReference>
<organism evidence="12 13">
    <name type="scientific">Rhabdobacter roseus</name>
    <dbReference type="NCBI Taxonomy" id="1655419"/>
    <lineage>
        <taxon>Bacteria</taxon>
        <taxon>Pseudomonadati</taxon>
        <taxon>Bacteroidota</taxon>
        <taxon>Cytophagia</taxon>
        <taxon>Cytophagales</taxon>
        <taxon>Cytophagaceae</taxon>
        <taxon>Rhabdobacter</taxon>
    </lineage>
</organism>
<dbReference type="InterPro" id="IPR054585">
    <property type="entry name" value="NDH2-like_C"/>
</dbReference>
<comment type="similarity">
    <text evidence="1">Belongs to the NADH dehydrogenase family.</text>
</comment>
<evidence type="ECO:0000256" key="3">
    <source>
        <dbReference type="ARBA" id="ARBA00022630"/>
    </source>
</evidence>
<dbReference type="PANTHER" id="PTHR43706">
    <property type="entry name" value="NADH DEHYDROGENASE"/>
    <property type="match status" value="1"/>
</dbReference>
<comment type="catalytic activity">
    <reaction evidence="8">
        <text>a quinone + NADH + H(+) = a quinol + NAD(+)</text>
        <dbReference type="Rhea" id="RHEA:46160"/>
        <dbReference type="ChEBI" id="CHEBI:15378"/>
        <dbReference type="ChEBI" id="CHEBI:24646"/>
        <dbReference type="ChEBI" id="CHEBI:57540"/>
        <dbReference type="ChEBI" id="CHEBI:57945"/>
        <dbReference type="ChEBI" id="CHEBI:132124"/>
        <dbReference type="EC" id="1.6.5.9"/>
    </reaction>
</comment>
<evidence type="ECO:0000256" key="2">
    <source>
        <dbReference type="ARBA" id="ARBA00012637"/>
    </source>
</evidence>
<dbReference type="Pfam" id="PF22366">
    <property type="entry name" value="NDH2_C"/>
    <property type="match status" value="1"/>
</dbReference>
<dbReference type="PRINTS" id="PR00368">
    <property type="entry name" value="FADPNR"/>
</dbReference>
<dbReference type="EMBL" id="JACHGF010000003">
    <property type="protein sequence ID" value="MBB5284190.1"/>
    <property type="molecule type" value="Genomic_DNA"/>
</dbReference>
<evidence type="ECO:0000256" key="1">
    <source>
        <dbReference type="ARBA" id="ARBA00005272"/>
    </source>
</evidence>
<keyword evidence="9" id="KW-0812">Transmembrane</keyword>
<reference evidence="12 13" key="1">
    <citation type="submission" date="2020-08" db="EMBL/GenBank/DDBJ databases">
        <title>Genomic Encyclopedia of Type Strains, Phase IV (KMG-IV): sequencing the most valuable type-strain genomes for metagenomic binning, comparative biology and taxonomic classification.</title>
        <authorList>
            <person name="Goeker M."/>
        </authorList>
    </citation>
    <scope>NUCLEOTIDE SEQUENCE [LARGE SCALE GENOMIC DNA]</scope>
    <source>
        <strain evidence="12 13">DSM 105074</strain>
    </source>
</reference>
<name>A0A840TW64_9BACT</name>
<evidence type="ECO:0000256" key="6">
    <source>
        <dbReference type="ARBA" id="ARBA00023002"/>
    </source>
</evidence>
<evidence type="ECO:0000256" key="8">
    <source>
        <dbReference type="ARBA" id="ARBA00047599"/>
    </source>
</evidence>
<dbReference type="Gene3D" id="3.50.50.100">
    <property type="match status" value="1"/>
</dbReference>
<feature type="domain" description="FAD/NAD(P)-binding" evidence="10">
    <location>
        <begin position="12"/>
        <end position="331"/>
    </location>
</feature>
<dbReference type="InterPro" id="IPR036188">
    <property type="entry name" value="FAD/NAD-bd_sf"/>
</dbReference>
<dbReference type="GO" id="GO:0050136">
    <property type="term" value="F:NADH dehydrogenase (quinone) (non-electrogenic) activity"/>
    <property type="evidence" value="ECO:0007669"/>
    <property type="project" value="UniProtKB-EC"/>
</dbReference>
<dbReference type="PRINTS" id="PR00411">
    <property type="entry name" value="PNDRDTASEI"/>
</dbReference>
<comment type="caution">
    <text evidence="12">The sequence shown here is derived from an EMBL/GenBank/DDBJ whole genome shotgun (WGS) entry which is preliminary data.</text>
</comment>
<evidence type="ECO:0000259" key="10">
    <source>
        <dbReference type="Pfam" id="PF07992"/>
    </source>
</evidence>
<evidence type="ECO:0000259" key="11">
    <source>
        <dbReference type="Pfam" id="PF22366"/>
    </source>
</evidence>
<dbReference type="InterPro" id="IPR045024">
    <property type="entry name" value="NDH-2"/>
</dbReference>
<keyword evidence="7" id="KW-0520">NAD</keyword>
<evidence type="ECO:0000313" key="13">
    <source>
        <dbReference type="Proteomes" id="UP000557307"/>
    </source>
</evidence>
<dbReference type="EC" id="1.6.5.9" evidence="2"/>
<protein>
    <recommendedName>
        <fullName evidence="2">NADH:ubiquinone reductase (non-electrogenic)</fullName>
        <ecNumber evidence="2">1.6.5.9</ecNumber>
    </recommendedName>
</protein>
<feature type="domain" description="External alternative NADH-ubiquinone oxidoreductase-like C-terminal" evidence="11">
    <location>
        <begin position="355"/>
        <end position="410"/>
    </location>
</feature>
<evidence type="ECO:0000313" key="12">
    <source>
        <dbReference type="EMBL" id="MBB5284190.1"/>
    </source>
</evidence>
<evidence type="ECO:0000256" key="9">
    <source>
        <dbReference type="SAM" id="Phobius"/>
    </source>
</evidence>
<keyword evidence="13" id="KW-1185">Reference proteome</keyword>
<proteinExistence type="inferred from homology"/>
<gene>
    <name evidence="12" type="ORF">HNQ92_002333</name>
</gene>
<accession>A0A840TW64</accession>
<dbReference type="RefSeq" id="WP_184174147.1">
    <property type="nucleotide sequence ID" value="NZ_JACHGF010000003.1"/>
</dbReference>
<keyword evidence="6 12" id="KW-0560">Oxidoreductase</keyword>
<evidence type="ECO:0000256" key="5">
    <source>
        <dbReference type="ARBA" id="ARBA00022946"/>
    </source>
</evidence>
<dbReference type="AlphaFoldDB" id="A0A840TW64"/>